<accession>A0A6B0TZM7</accession>
<evidence type="ECO:0000313" key="1">
    <source>
        <dbReference type="EMBL" id="MXU85679.1"/>
    </source>
</evidence>
<dbReference type="EMBL" id="GIFC01003596">
    <property type="protein sequence ID" value="MXU85679.1"/>
    <property type="molecule type" value="Transcribed_RNA"/>
</dbReference>
<proteinExistence type="predicted"/>
<organism evidence="1">
    <name type="scientific">Ixodes ricinus</name>
    <name type="common">Common tick</name>
    <name type="synonym">Acarus ricinus</name>
    <dbReference type="NCBI Taxonomy" id="34613"/>
    <lineage>
        <taxon>Eukaryota</taxon>
        <taxon>Metazoa</taxon>
        <taxon>Ecdysozoa</taxon>
        <taxon>Arthropoda</taxon>
        <taxon>Chelicerata</taxon>
        <taxon>Arachnida</taxon>
        <taxon>Acari</taxon>
        <taxon>Parasitiformes</taxon>
        <taxon>Ixodida</taxon>
        <taxon>Ixodoidea</taxon>
        <taxon>Ixodidae</taxon>
        <taxon>Ixodinae</taxon>
        <taxon>Ixodes</taxon>
    </lineage>
</organism>
<dbReference type="AlphaFoldDB" id="A0A6B0TZM7"/>
<protein>
    <submittedName>
        <fullName evidence="1">Uncharacterized protein</fullName>
    </submittedName>
</protein>
<name>A0A6B0TZM7_IXORI</name>
<reference evidence="1" key="1">
    <citation type="submission" date="2019-12" db="EMBL/GenBank/DDBJ databases">
        <title>An insight into the sialome of adult female Ixodes ricinus ticks feeding for 6 days.</title>
        <authorList>
            <person name="Perner J."/>
            <person name="Ribeiro J.M.C."/>
        </authorList>
    </citation>
    <scope>NUCLEOTIDE SEQUENCE</scope>
    <source>
        <strain evidence="1">Semi-engorged</strain>
        <tissue evidence="1">Salivary glands</tissue>
    </source>
</reference>
<sequence>MVTRKGTYQYFTLLFWTARLIGERTPNIIAWSVVYVGPTAQSILLHLLRITELVTTIVERSRVSMYRKASLERIKQSQRFCIILCGR</sequence>